<evidence type="ECO:0000259" key="1">
    <source>
        <dbReference type="Pfam" id="PF13456"/>
    </source>
</evidence>
<protein>
    <recommendedName>
        <fullName evidence="1">RNase H type-1 domain-containing protein</fullName>
    </recommendedName>
</protein>
<dbReference type="SUPFAM" id="SSF53098">
    <property type="entry name" value="Ribonuclease H-like"/>
    <property type="match status" value="1"/>
</dbReference>
<organism evidence="2 3">
    <name type="scientific">Dendrobium chrysotoxum</name>
    <name type="common">Orchid</name>
    <dbReference type="NCBI Taxonomy" id="161865"/>
    <lineage>
        <taxon>Eukaryota</taxon>
        <taxon>Viridiplantae</taxon>
        <taxon>Streptophyta</taxon>
        <taxon>Embryophyta</taxon>
        <taxon>Tracheophyta</taxon>
        <taxon>Spermatophyta</taxon>
        <taxon>Magnoliopsida</taxon>
        <taxon>Liliopsida</taxon>
        <taxon>Asparagales</taxon>
        <taxon>Orchidaceae</taxon>
        <taxon>Epidendroideae</taxon>
        <taxon>Malaxideae</taxon>
        <taxon>Dendrobiinae</taxon>
        <taxon>Dendrobium</taxon>
    </lineage>
</organism>
<dbReference type="CDD" id="cd06222">
    <property type="entry name" value="RNase_H_like"/>
    <property type="match status" value="1"/>
</dbReference>
<proteinExistence type="predicted"/>
<comment type="caution">
    <text evidence="2">The sequence shown here is derived from an EMBL/GenBank/DDBJ whole genome shotgun (WGS) entry which is preliminary data.</text>
</comment>
<dbReference type="EMBL" id="JAGFBR010000017">
    <property type="protein sequence ID" value="KAH0451783.1"/>
    <property type="molecule type" value="Genomic_DNA"/>
</dbReference>
<dbReference type="InterPro" id="IPR036397">
    <property type="entry name" value="RNaseH_sf"/>
</dbReference>
<reference evidence="2 3" key="1">
    <citation type="journal article" date="2021" name="Hortic Res">
        <title>Chromosome-scale assembly of the Dendrobium chrysotoxum genome enhances the understanding of orchid evolution.</title>
        <authorList>
            <person name="Zhang Y."/>
            <person name="Zhang G.Q."/>
            <person name="Zhang D."/>
            <person name="Liu X.D."/>
            <person name="Xu X.Y."/>
            <person name="Sun W.H."/>
            <person name="Yu X."/>
            <person name="Zhu X."/>
            <person name="Wang Z.W."/>
            <person name="Zhao X."/>
            <person name="Zhong W.Y."/>
            <person name="Chen H."/>
            <person name="Yin W.L."/>
            <person name="Huang T."/>
            <person name="Niu S.C."/>
            <person name="Liu Z.J."/>
        </authorList>
    </citation>
    <scope>NUCLEOTIDE SEQUENCE [LARGE SCALE GENOMIC DNA]</scope>
    <source>
        <strain evidence="2">Lindl</strain>
    </source>
</reference>
<dbReference type="PANTHER" id="PTHR47723:SF19">
    <property type="entry name" value="POLYNUCLEOTIDYL TRANSFERASE, RIBONUCLEASE H-LIKE SUPERFAMILY PROTEIN"/>
    <property type="match status" value="1"/>
</dbReference>
<keyword evidence="3" id="KW-1185">Reference proteome</keyword>
<evidence type="ECO:0000313" key="3">
    <source>
        <dbReference type="Proteomes" id="UP000775213"/>
    </source>
</evidence>
<dbReference type="InterPro" id="IPR012337">
    <property type="entry name" value="RNaseH-like_sf"/>
</dbReference>
<evidence type="ECO:0000313" key="2">
    <source>
        <dbReference type="EMBL" id="KAH0451783.1"/>
    </source>
</evidence>
<dbReference type="AlphaFoldDB" id="A0AAV7G7P3"/>
<dbReference type="PANTHER" id="PTHR47723">
    <property type="entry name" value="OS05G0353850 PROTEIN"/>
    <property type="match status" value="1"/>
</dbReference>
<dbReference type="InterPro" id="IPR053151">
    <property type="entry name" value="RNase_H-like"/>
</dbReference>
<dbReference type="InterPro" id="IPR002156">
    <property type="entry name" value="RNaseH_domain"/>
</dbReference>
<accession>A0AAV7G7P3</accession>
<dbReference type="GO" id="GO:0004523">
    <property type="term" value="F:RNA-DNA hybrid ribonuclease activity"/>
    <property type="evidence" value="ECO:0007669"/>
    <property type="project" value="InterPro"/>
</dbReference>
<dbReference type="GO" id="GO:0003676">
    <property type="term" value="F:nucleic acid binding"/>
    <property type="evidence" value="ECO:0007669"/>
    <property type="project" value="InterPro"/>
</dbReference>
<sequence length="161" mass="18579">MFCIKVNIDAALLSNNSAGIGGVFRDNKGRFLLAFGFKCTHWDISLLELMAVWALKKVIQDWIFEYNGLIIEGDNVNIIKILQRAWKEFKNNKLMEEDLAFLMEFNQISFNFAGRSCNKLAHLCANFALHGYFIWEYFSSMNIPTSFMSLLKKECDAIELL</sequence>
<name>A0AAV7G7P3_DENCH</name>
<feature type="domain" description="RNase H type-1" evidence="1">
    <location>
        <begin position="8"/>
        <end position="128"/>
    </location>
</feature>
<dbReference type="Proteomes" id="UP000775213">
    <property type="component" value="Unassembled WGS sequence"/>
</dbReference>
<dbReference type="InterPro" id="IPR044730">
    <property type="entry name" value="RNase_H-like_dom_plant"/>
</dbReference>
<dbReference type="Gene3D" id="3.30.420.10">
    <property type="entry name" value="Ribonuclease H-like superfamily/Ribonuclease H"/>
    <property type="match status" value="1"/>
</dbReference>
<gene>
    <name evidence="2" type="ORF">IEQ34_019082</name>
</gene>
<dbReference type="Pfam" id="PF13456">
    <property type="entry name" value="RVT_3"/>
    <property type="match status" value="1"/>
</dbReference>